<reference evidence="1" key="1">
    <citation type="submission" date="2023-03" db="EMBL/GenBank/DDBJ databases">
        <title>Chromosome-scale reference genome and RAD-based genetic map of yellow starthistle (Centaurea solstitialis) reveal putative structural variation and QTLs associated with invader traits.</title>
        <authorList>
            <person name="Reatini B."/>
            <person name="Cang F.A."/>
            <person name="Jiang Q."/>
            <person name="Mckibben M.T.W."/>
            <person name="Barker M.S."/>
            <person name="Rieseberg L.H."/>
            <person name="Dlugosch K.M."/>
        </authorList>
    </citation>
    <scope>NUCLEOTIDE SEQUENCE</scope>
    <source>
        <strain evidence="1">CAN-66</strain>
        <tissue evidence="1">Leaf</tissue>
    </source>
</reference>
<keyword evidence="2" id="KW-1185">Reference proteome</keyword>
<dbReference type="PANTHER" id="PTHR33325:SF12">
    <property type="entry name" value="ZINC FINGER, CCHC-TYPE-RELATED"/>
    <property type="match status" value="1"/>
</dbReference>
<sequence length="192" mass="22718">MSNLTKLEFAALDVNGKNYMSWTIDVKMHLESMGILDTLKEINLCSSQDRAKANIFLRRHVDDMLKFEYLNTNVPSILWKDLRERFDHQKEILLPAARDEWNSLRFQDFKKVNDYSSALFRICSQLKFYGQSVTDADMLEKTYSTFHASNITLQQQYRLQKFKRYSELNSFLLVAEQNNTLLMKDHQSRPTK</sequence>
<evidence type="ECO:0000313" key="2">
    <source>
        <dbReference type="Proteomes" id="UP001172457"/>
    </source>
</evidence>
<proteinExistence type="predicted"/>
<name>A0AA38SLH3_9ASTR</name>
<dbReference type="Proteomes" id="UP001172457">
    <property type="component" value="Chromosome 7"/>
</dbReference>
<organism evidence="1 2">
    <name type="scientific">Centaurea solstitialis</name>
    <name type="common">yellow star-thistle</name>
    <dbReference type="NCBI Taxonomy" id="347529"/>
    <lineage>
        <taxon>Eukaryota</taxon>
        <taxon>Viridiplantae</taxon>
        <taxon>Streptophyta</taxon>
        <taxon>Embryophyta</taxon>
        <taxon>Tracheophyta</taxon>
        <taxon>Spermatophyta</taxon>
        <taxon>Magnoliopsida</taxon>
        <taxon>eudicotyledons</taxon>
        <taxon>Gunneridae</taxon>
        <taxon>Pentapetalae</taxon>
        <taxon>asterids</taxon>
        <taxon>campanulids</taxon>
        <taxon>Asterales</taxon>
        <taxon>Asteraceae</taxon>
        <taxon>Carduoideae</taxon>
        <taxon>Cardueae</taxon>
        <taxon>Centaureinae</taxon>
        <taxon>Centaurea</taxon>
    </lineage>
</organism>
<protein>
    <submittedName>
        <fullName evidence="1">Uncharacterized protein</fullName>
    </submittedName>
</protein>
<dbReference type="AlphaFoldDB" id="A0AA38SLH3"/>
<dbReference type="EMBL" id="JARYMX010000007">
    <property type="protein sequence ID" value="KAJ9541053.1"/>
    <property type="molecule type" value="Genomic_DNA"/>
</dbReference>
<evidence type="ECO:0000313" key="1">
    <source>
        <dbReference type="EMBL" id="KAJ9541053.1"/>
    </source>
</evidence>
<gene>
    <name evidence="1" type="ORF">OSB04_027559</name>
</gene>
<accession>A0AA38SLH3</accession>
<comment type="caution">
    <text evidence="1">The sequence shown here is derived from an EMBL/GenBank/DDBJ whole genome shotgun (WGS) entry which is preliminary data.</text>
</comment>
<dbReference type="PANTHER" id="PTHR33325">
    <property type="entry name" value="ZINC FINGER, CCHC-TYPE-RELATED"/>
    <property type="match status" value="1"/>
</dbReference>